<protein>
    <submittedName>
        <fullName evidence="1">4-carboxymuconolactone decarboxylase</fullName>
    </submittedName>
</protein>
<dbReference type="Proteomes" id="UP000182894">
    <property type="component" value="Unassembled WGS sequence"/>
</dbReference>
<reference evidence="2" key="1">
    <citation type="submission" date="2016-10" db="EMBL/GenBank/DDBJ databases">
        <authorList>
            <person name="Varghese N."/>
            <person name="Submissions S."/>
        </authorList>
    </citation>
    <scope>NUCLEOTIDE SEQUENCE [LARGE SCALE GENOMIC DNA]</scope>
    <source>
        <strain evidence="2">ATCC 700689</strain>
    </source>
</reference>
<dbReference type="SUPFAM" id="SSF69118">
    <property type="entry name" value="AhpD-like"/>
    <property type="match status" value="1"/>
</dbReference>
<dbReference type="InterPro" id="IPR029032">
    <property type="entry name" value="AhpD-like"/>
</dbReference>
<accession>A0A1G7VIK6</accession>
<organism evidence="1 2">
    <name type="scientific">Pseudomonas abietaniphila</name>
    <dbReference type="NCBI Taxonomy" id="89065"/>
    <lineage>
        <taxon>Bacteria</taxon>
        <taxon>Pseudomonadati</taxon>
        <taxon>Pseudomonadota</taxon>
        <taxon>Gammaproteobacteria</taxon>
        <taxon>Pseudomonadales</taxon>
        <taxon>Pseudomonadaceae</taxon>
        <taxon>Pseudomonas</taxon>
    </lineage>
</organism>
<dbReference type="EMBL" id="FNCO01000002">
    <property type="protein sequence ID" value="SDG59391.1"/>
    <property type="molecule type" value="Genomic_DNA"/>
</dbReference>
<evidence type="ECO:0000313" key="2">
    <source>
        <dbReference type="Proteomes" id="UP000182894"/>
    </source>
</evidence>
<name>A0A1G7VIK6_9PSED</name>
<dbReference type="OrthoDB" id="5987308at2"/>
<dbReference type="PANTHER" id="PTHR34846:SF11">
    <property type="entry name" value="4-CARBOXYMUCONOLACTONE DECARBOXYLASE FAMILY PROTEIN (AFU_ORTHOLOGUE AFUA_6G11590)"/>
    <property type="match status" value="1"/>
</dbReference>
<dbReference type="AlphaFoldDB" id="A0A1G7VIK6"/>
<evidence type="ECO:0000313" key="1">
    <source>
        <dbReference type="EMBL" id="SDG59391.1"/>
    </source>
</evidence>
<dbReference type="Gene3D" id="1.20.1290.10">
    <property type="entry name" value="AhpD-like"/>
    <property type="match status" value="1"/>
</dbReference>
<dbReference type="RefSeq" id="WP_074750993.1">
    <property type="nucleotide sequence ID" value="NZ_FNCO01000002.1"/>
</dbReference>
<gene>
    <name evidence="1" type="ORF">SAMN05216605_102510</name>
</gene>
<keyword evidence="2" id="KW-1185">Reference proteome</keyword>
<dbReference type="PANTHER" id="PTHR34846">
    <property type="entry name" value="4-CARBOXYMUCONOLACTONE DECARBOXYLASE FAMILY PROTEIN (AFU_ORTHOLOGUE AFUA_6G11590)"/>
    <property type="match status" value="1"/>
</dbReference>
<sequence>MDIQSRLTPLQPNQMSEDQQRVLAEILKGPRGNLDGPFLAWIHSPALADHAQRLGAFCRYGTALELRLTELAILTTAAWWRSQAEWQIHEPIARRAGVCDSVIEALRQQLTPTFTRPDEQCVYEIGQSLYQTRRVDTALYDQGVALFGEPAMVELIGVYGYYSLVAMTLNAFDVRRDPDTPLPFDE</sequence>
<dbReference type="STRING" id="89065.SAMN05216605_102510"/>
<proteinExistence type="predicted"/>